<evidence type="ECO:0000256" key="7">
    <source>
        <dbReference type="SAM" id="MobiDB-lite"/>
    </source>
</evidence>
<dbReference type="PROSITE" id="PS00107">
    <property type="entry name" value="PROTEIN_KINASE_ATP"/>
    <property type="match status" value="1"/>
</dbReference>
<dbReference type="PANTHER" id="PTHR44329:SF214">
    <property type="entry name" value="PROTEIN KINASE DOMAIN-CONTAINING PROTEIN"/>
    <property type="match status" value="1"/>
</dbReference>
<feature type="compositionally biased region" description="Low complexity" evidence="7">
    <location>
        <begin position="446"/>
        <end position="462"/>
    </location>
</feature>
<evidence type="ECO:0000256" key="2">
    <source>
        <dbReference type="ARBA" id="ARBA00022679"/>
    </source>
</evidence>
<dbReference type="EMBL" id="BRXU01000002">
    <property type="protein sequence ID" value="GLC49072.1"/>
    <property type="molecule type" value="Genomic_DNA"/>
</dbReference>
<feature type="binding site" evidence="6">
    <location>
        <position position="378"/>
    </location>
    <ligand>
        <name>ATP</name>
        <dbReference type="ChEBI" id="CHEBI:30616"/>
    </ligand>
</feature>
<evidence type="ECO:0000259" key="8">
    <source>
        <dbReference type="PROSITE" id="PS50011"/>
    </source>
</evidence>
<dbReference type="InterPro" id="IPR017441">
    <property type="entry name" value="Protein_kinase_ATP_BS"/>
</dbReference>
<dbReference type="SMART" id="SM00220">
    <property type="entry name" value="S_TKc"/>
    <property type="match status" value="1"/>
</dbReference>
<dbReference type="PANTHER" id="PTHR44329">
    <property type="entry name" value="SERINE/THREONINE-PROTEIN KINASE TNNI3K-RELATED"/>
    <property type="match status" value="1"/>
</dbReference>
<keyword evidence="2" id="KW-0808">Transferase</keyword>
<gene>
    <name evidence="9" type="primary">PLEST006657</name>
    <name evidence="9" type="ORF">PLESTB_000179400</name>
</gene>
<keyword evidence="4" id="KW-0418">Kinase</keyword>
<dbReference type="InterPro" id="IPR001245">
    <property type="entry name" value="Ser-Thr/Tyr_kinase_cat_dom"/>
</dbReference>
<feature type="domain" description="Protein kinase" evidence="8">
    <location>
        <begin position="351"/>
        <end position="646"/>
    </location>
</feature>
<evidence type="ECO:0000256" key="1">
    <source>
        <dbReference type="ARBA" id="ARBA00022527"/>
    </source>
</evidence>
<dbReference type="AlphaFoldDB" id="A0A9W6BCD6"/>
<protein>
    <recommendedName>
        <fullName evidence="8">Protein kinase domain-containing protein</fullName>
    </recommendedName>
</protein>
<dbReference type="InterPro" id="IPR051681">
    <property type="entry name" value="Ser/Thr_Kinases-Pseudokinases"/>
</dbReference>
<comment type="caution">
    <text evidence="9">The sequence shown here is derived from an EMBL/GenBank/DDBJ whole genome shotgun (WGS) entry which is preliminary data.</text>
</comment>
<dbReference type="Gene3D" id="1.10.510.10">
    <property type="entry name" value="Transferase(Phosphotransferase) domain 1"/>
    <property type="match status" value="1"/>
</dbReference>
<dbReference type="Pfam" id="PF07714">
    <property type="entry name" value="PK_Tyr_Ser-Thr"/>
    <property type="match status" value="1"/>
</dbReference>
<evidence type="ECO:0000256" key="3">
    <source>
        <dbReference type="ARBA" id="ARBA00022741"/>
    </source>
</evidence>
<evidence type="ECO:0000256" key="4">
    <source>
        <dbReference type="ARBA" id="ARBA00022777"/>
    </source>
</evidence>
<keyword evidence="3 6" id="KW-0547">Nucleotide-binding</keyword>
<evidence type="ECO:0000256" key="5">
    <source>
        <dbReference type="ARBA" id="ARBA00022840"/>
    </source>
</evidence>
<sequence length="653" mass="70541">MATGPLRRFWKRLRSRNQKYLGDKERLETEAIWQVGSGLKITQKPVEADKNDNHDPSCSAADVSQTRLTLTRDGEEQDVVRAHDGVFSKAGAAYHMGALMAARALSFRRNQNMVEPEAALTTLPLACVMPQQGHQHRHSAPNRTSSAPANVMRVSTCCAQVSSTTTDRASTASTVSAPLAALSEASAVEYGVPGWERLLTAHIAACSGMSAATSRRASYASYFAPTSPPQPLAFPTGPPTAYCPSPPPLAVGLSTHLPRFSPTASTATPFLTTHAAVTSSPSSPSASAVLPSPPLPTLFVRVSSSTGAYDQLHHPHQRTSFRPVILPKALLARAEEQGTNLELDMQRDVTVDWGRSLGSGQFGSVYAGTYRGEPVAIKSLRPLLQDCTVDELEVFVQEITVLSSLLHDNVVRLLGGSLQPPDICIVEELCVTSLDAVLHRGDRHPAAMQGPAGPVAAAAATAPPLPPQPQRPGASPLPLFRVLEIALDVARGLEYLHSRSPAVVHRDLKPSNILLDRNGRAKISDFGLARCKYTAYLETNRPETGSMPYMAPECWEPDLEGGLSDKMDIFSFGVVLWELVVGQRPWATCRMGDFVQKVVSQRARLPIPSDDGVCPLALRRLISSCTEERPSDRPTIAHIASELSRMAKYCLRQ</sequence>
<dbReference type="Gene3D" id="3.30.200.20">
    <property type="entry name" value="Phosphorylase Kinase, domain 1"/>
    <property type="match status" value="1"/>
</dbReference>
<evidence type="ECO:0000313" key="10">
    <source>
        <dbReference type="Proteomes" id="UP001165080"/>
    </source>
</evidence>
<organism evidence="9 10">
    <name type="scientific">Pleodorina starrii</name>
    <dbReference type="NCBI Taxonomy" id="330485"/>
    <lineage>
        <taxon>Eukaryota</taxon>
        <taxon>Viridiplantae</taxon>
        <taxon>Chlorophyta</taxon>
        <taxon>core chlorophytes</taxon>
        <taxon>Chlorophyceae</taxon>
        <taxon>CS clade</taxon>
        <taxon>Chlamydomonadales</taxon>
        <taxon>Volvocaceae</taxon>
        <taxon>Pleodorina</taxon>
    </lineage>
</organism>
<evidence type="ECO:0000256" key="6">
    <source>
        <dbReference type="PROSITE-ProRule" id="PRU10141"/>
    </source>
</evidence>
<dbReference type="PROSITE" id="PS50011">
    <property type="entry name" value="PROTEIN_KINASE_DOM"/>
    <property type="match status" value="1"/>
</dbReference>
<name>A0A9W6BCD6_9CHLO</name>
<evidence type="ECO:0000313" key="9">
    <source>
        <dbReference type="EMBL" id="GLC49072.1"/>
    </source>
</evidence>
<dbReference type="PROSITE" id="PS00108">
    <property type="entry name" value="PROTEIN_KINASE_ST"/>
    <property type="match status" value="1"/>
</dbReference>
<proteinExistence type="predicted"/>
<reference evidence="9 10" key="1">
    <citation type="journal article" date="2023" name="Commun. Biol.">
        <title>Reorganization of the ancestral sex-determining regions during the evolution of trioecy in Pleodorina starrii.</title>
        <authorList>
            <person name="Takahashi K."/>
            <person name="Suzuki S."/>
            <person name="Kawai-Toyooka H."/>
            <person name="Yamamoto K."/>
            <person name="Hamaji T."/>
            <person name="Ootsuki R."/>
            <person name="Yamaguchi H."/>
            <person name="Kawachi M."/>
            <person name="Higashiyama T."/>
            <person name="Nozaki H."/>
        </authorList>
    </citation>
    <scope>NUCLEOTIDE SEQUENCE [LARGE SCALE GENOMIC DNA]</scope>
    <source>
        <strain evidence="9 10">NIES-4479</strain>
    </source>
</reference>
<keyword evidence="10" id="KW-1185">Reference proteome</keyword>
<dbReference type="InterPro" id="IPR008271">
    <property type="entry name" value="Ser/Thr_kinase_AS"/>
</dbReference>
<dbReference type="InterPro" id="IPR011009">
    <property type="entry name" value="Kinase-like_dom_sf"/>
</dbReference>
<dbReference type="GO" id="GO:0004674">
    <property type="term" value="F:protein serine/threonine kinase activity"/>
    <property type="evidence" value="ECO:0007669"/>
    <property type="project" value="UniProtKB-KW"/>
</dbReference>
<dbReference type="GO" id="GO:0005524">
    <property type="term" value="F:ATP binding"/>
    <property type="evidence" value="ECO:0007669"/>
    <property type="project" value="UniProtKB-UniRule"/>
</dbReference>
<keyword evidence="1" id="KW-0723">Serine/threonine-protein kinase</keyword>
<dbReference type="Proteomes" id="UP001165080">
    <property type="component" value="Unassembled WGS sequence"/>
</dbReference>
<dbReference type="SUPFAM" id="SSF56112">
    <property type="entry name" value="Protein kinase-like (PK-like)"/>
    <property type="match status" value="1"/>
</dbReference>
<keyword evidence="5 6" id="KW-0067">ATP-binding</keyword>
<accession>A0A9W6BCD6</accession>
<dbReference type="InterPro" id="IPR000719">
    <property type="entry name" value="Prot_kinase_dom"/>
</dbReference>
<feature type="region of interest" description="Disordered" evidence="7">
    <location>
        <begin position="445"/>
        <end position="471"/>
    </location>
</feature>